<reference evidence="1" key="1">
    <citation type="journal article" date="2018" name="Genome Biol.">
        <title>SKESA: strategic k-mer extension for scrupulous assemblies.</title>
        <authorList>
            <person name="Souvorov A."/>
            <person name="Agarwala R."/>
            <person name="Lipman D.J."/>
        </authorList>
    </citation>
    <scope>NUCLEOTIDE SEQUENCE</scope>
    <source>
        <strain evidence="1">AUSMDU00005748</strain>
    </source>
</reference>
<evidence type="ECO:0008006" key="3">
    <source>
        <dbReference type="Google" id="ProtNLM"/>
    </source>
</evidence>
<dbReference type="AlphaFoldDB" id="A0AAD3YMX7"/>
<accession>A0AAD3YMX7</accession>
<dbReference type="SUPFAM" id="SSF46785">
    <property type="entry name" value="Winged helix' DNA-binding domain"/>
    <property type="match status" value="1"/>
</dbReference>
<protein>
    <recommendedName>
        <fullName evidence="3">DNA-binding protein</fullName>
    </recommendedName>
</protein>
<dbReference type="Proteomes" id="UP000868497">
    <property type="component" value="Unassembled WGS sequence"/>
</dbReference>
<comment type="caution">
    <text evidence="1">The sequence shown here is derived from an EMBL/GenBank/DDBJ whole genome shotgun (WGS) entry which is preliminary data.</text>
</comment>
<dbReference type="RefSeq" id="WP_202860315.1">
    <property type="nucleotide sequence ID" value="NZ_JAETUX010000001.1"/>
</dbReference>
<evidence type="ECO:0000313" key="2">
    <source>
        <dbReference type="Proteomes" id="UP000868497"/>
    </source>
</evidence>
<dbReference type="Gene3D" id="1.10.10.10">
    <property type="entry name" value="Winged helix-like DNA-binding domain superfamily/Winged helix DNA-binding domain"/>
    <property type="match status" value="1"/>
</dbReference>
<gene>
    <name evidence="1" type="ORF">F6W21_04450</name>
</gene>
<dbReference type="InterPro" id="IPR036390">
    <property type="entry name" value="WH_DNA-bd_sf"/>
</dbReference>
<sequence length="121" mass="14340">MDALKQRIIDFIKQNQPVTEKEIMQAVGISRYLCREERRRLRELKAIYIVSGAGTFISRDDYEQWFRDGGMKQMQEKIAMARALRYPEKPDIYRPKRETVIESYMKSPARARLMAVYGRMG</sequence>
<evidence type="ECO:0000313" key="1">
    <source>
        <dbReference type="EMBL" id="HAU4355576.1"/>
    </source>
</evidence>
<organism evidence="1 2">
    <name type="scientific">Klebsiella oxytoca</name>
    <dbReference type="NCBI Taxonomy" id="571"/>
    <lineage>
        <taxon>Bacteria</taxon>
        <taxon>Pseudomonadati</taxon>
        <taxon>Pseudomonadota</taxon>
        <taxon>Gammaproteobacteria</taxon>
        <taxon>Enterobacterales</taxon>
        <taxon>Enterobacteriaceae</taxon>
        <taxon>Klebsiella/Raoultella group</taxon>
        <taxon>Klebsiella</taxon>
    </lineage>
</organism>
<dbReference type="InterPro" id="IPR036388">
    <property type="entry name" value="WH-like_DNA-bd_sf"/>
</dbReference>
<proteinExistence type="predicted"/>
<reference evidence="1" key="2">
    <citation type="submission" date="2019-09" db="EMBL/GenBank/DDBJ databases">
        <authorList>
            <consortium name="NCBI Pathogen Detection Project"/>
        </authorList>
    </citation>
    <scope>NUCLEOTIDE SEQUENCE</scope>
    <source>
        <strain evidence="1">AUSMDU00005748</strain>
    </source>
</reference>
<name>A0AAD3YMX7_KLEOX</name>
<dbReference type="EMBL" id="DACXIC010000004">
    <property type="protein sequence ID" value="HAU4355576.1"/>
    <property type="molecule type" value="Genomic_DNA"/>
</dbReference>